<gene>
    <name evidence="1" type="ORF">KM842_13500</name>
</gene>
<evidence type="ECO:0000313" key="2">
    <source>
        <dbReference type="Proteomes" id="UP000681794"/>
    </source>
</evidence>
<keyword evidence="2" id="KW-1185">Reference proteome</keyword>
<accession>A0ACD1E3D9</accession>
<proteinExistence type="predicted"/>
<protein>
    <submittedName>
        <fullName evidence="1">Uncharacterized protein</fullName>
    </submittedName>
</protein>
<dbReference type="Proteomes" id="UP000681794">
    <property type="component" value="Chromosome"/>
</dbReference>
<name>A0ACD1E3D9_9MICO</name>
<sequence length="147" mass="15414">MKNKMTPRGVVAGRSGRAFAAVSVALALVLGTATAAHAEGSWTSDMTQVQPTFESRTWADKNLDAAHTIITLSNCRGNAAGKSVGSKRITSVRITLSGGASITKACGTYDFGRTADSHYNSFKVSAINGKTGAKRKIFLNADVKVSF</sequence>
<organism evidence="1 2">
    <name type="scientific">Curtobacterium aetherium</name>
    <dbReference type="NCBI Taxonomy" id="2841594"/>
    <lineage>
        <taxon>Bacteria</taxon>
        <taxon>Bacillati</taxon>
        <taxon>Actinomycetota</taxon>
        <taxon>Actinomycetes</taxon>
        <taxon>Micrococcales</taxon>
        <taxon>Microbacteriaceae</taxon>
        <taxon>Curtobacterium</taxon>
    </lineage>
</organism>
<reference evidence="1" key="1">
    <citation type="submission" date="2021-06" db="EMBL/GenBank/DDBJ databases">
        <authorList>
            <person name="Ellington A.J."/>
            <person name="Bryan N.C."/>
            <person name="Christner B.C."/>
            <person name="Reisch C.R."/>
        </authorList>
    </citation>
    <scope>NUCLEOTIDE SEQUENCE</scope>
    <source>
        <strain evidence="1">L6-1</strain>
    </source>
</reference>
<dbReference type="EMBL" id="CP076544">
    <property type="protein sequence ID" value="QWS33241.1"/>
    <property type="molecule type" value="Genomic_DNA"/>
</dbReference>
<evidence type="ECO:0000313" key="1">
    <source>
        <dbReference type="EMBL" id="QWS33241.1"/>
    </source>
</evidence>